<evidence type="ECO:0000313" key="4">
    <source>
        <dbReference type="Proteomes" id="UP000504610"/>
    </source>
</evidence>
<evidence type="ECO:0000259" key="2">
    <source>
        <dbReference type="Pfam" id="PF14111"/>
    </source>
</evidence>
<dbReference type="InterPro" id="IPR025558">
    <property type="entry name" value="DUF4283"/>
</dbReference>
<dbReference type="RefSeq" id="XP_018463125.1">
    <property type="nucleotide sequence ID" value="XM_018607623.1"/>
</dbReference>
<feature type="compositionally biased region" description="Basic and acidic residues" evidence="1">
    <location>
        <begin position="449"/>
        <end position="476"/>
    </location>
</feature>
<feature type="region of interest" description="Disordered" evidence="1">
    <location>
        <begin position="397"/>
        <end position="487"/>
    </location>
</feature>
<keyword evidence="4" id="KW-1185">Reference proteome</keyword>
<dbReference type="KEGG" id="rsz:108834279"/>
<sequence length="487" mass="54277">MSSAMDKALMALSLEEEDEPFDMPDLPQYKSTQRNNLSLVGRILNPSVQKMHNLILDMPRKCQKLGKVRGVALSNERFQFIFDNEHDLKDVLEKGVHTFHEWALAIERWTENPPPDFLQFIPIWVQISNIPINHYTEQAIMALGDLVGKAIDVAFDPSKAQVQKFIRVKILFDISRPLKTFKVVNLPQGGSTKVWYAYERIQKRCYNCYRLTHEQNACPFPKRQDGPPVAVASQPHVKIHVLDESDPLFGVLEESQVGLNPATGRPKIAKEVLDGMRQYLVLASGPERKIREERVKTSVAAAEKDLVIQKLALSLEPVPTITSDLNKGKGIVFDYKAHANEIPSRLKDGGGKKLMASAIQAGSVLGIEQEYSSSRTLSDSGNNEVFSAPFMTGSTGFGSGSFEPSHSGTKSKKVSAKRRPYKARRTQSKTQSKTTSVPISSQAMLVFTKESDSQGEKRKQDKQQTEKSEVAKRAKPEMVPSEGPSKA</sequence>
<dbReference type="Proteomes" id="UP000504610">
    <property type="component" value="Chromosome 2"/>
</dbReference>
<dbReference type="InterPro" id="IPR025836">
    <property type="entry name" value="Zn_knuckle_CX2CX4HX4C"/>
</dbReference>
<evidence type="ECO:0000259" key="3">
    <source>
        <dbReference type="Pfam" id="PF14392"/>
    </source>
</evidence>
<dbReference type="PANTHER" id="PTHR31286">
    <property type="entry name" value="GLYCINE-RICH CELL WALL STRUCTURAL PROTEIN 1.8-LIKE"/>
    <property type="match status" value="1"/>
</dbReference>
<dbReference type="InterPro" id="IPR040256">
    <property type="entry name" value="At4g02000-like"/>
</dbReference>
<dbReference type="GeneID" id="108834279"/>
<name>A0A6J0LSA4_RAPSA</name>
<feature type="domain" description="Zinc knuckle CX2CX4HX4C" evidence="3">
    <location>
        <begin position="172"/>
        <end position="220"/>
    </location>
</feature>
<dbReference type="PANTHER" id="PTHR31286:SF178">
    <property type="entry name" value="DUF4283 DOMAIN-CONTAINING PROTEIN"/>
    <property type="match status" value="1"/>
</dbReference>
<dbReference type="Pfam" id="PF14392">
    <property type="entry name" value="zf-CCHC_4"/>
    <property type="match status" value="1"/>
</dbReference>
<proteinExistence type="predicted"/>
<dbReference type="OrthoDB" id="1750606at2759"/>
<accession>A0A6J0LSA4</accession>
<feature type="compositionally biased region" description="Basic residues" evidence="1">
    <location>
        <begin position="409"/>
        <end position="427"/>
    </location>
</feature>
<gene>
    <name evidence="5" type="primary">LOC108834279</name>
</gene>
<organism evidence="4 5">
    <name type="scientific">Raphanus sativus</name>
    <name type="common">Radish</name>
    <name type="synonym">Raphanus raphanistrum var. sativus</name>
    <dbReference type="NCBI Taxonomy" id="3726"/>
    <lineage>
        <taxon>Eukaryota</taxon>
        <taxon>Viridiplantae</taxon>
        <taxon>Streptophyta</taxon>
        <taxon>Embryophyta</taxon>
        <taxon>Tracheophyta</taxon>
        <taxon>Spermatophyta</taxon>
        <taxon>Magnoliopsida</taxon>
        <taxon>eudicotyledons</taxon>
        <taxon>Gunneridae</taxon>
        <taxon>Pentapetalae</taxon>
        <taxon>rosids</taxon>
        <taxon>malvids</taxon>
        <taxon>Brassicales</taxon>
        <taxon>Brassicaceae</taxon>
        <taxon>Brassiceae</taxon>
        <taxon>Raphanus</taxon>
    </lineage>
</organism>
<dbReference type="Pfam" id="PF14111">
    <property type="entry name" value="DUF4283"/>
    <property type="match status" value="1"/>
</dbReference>
<evidence type="ECO:0000313" key="5">
    <source>
        <dbReference type="RefSeq" id="XP_018463125.1"/>
    </source>
</evidence>
<feature type="domain" description="DUF4283" evidence="2">
    <location>
        <begin position="32"/>
        <end position="112"/>
    </location>
</feature>
<dbReference type="AlphaFoldDB" id="A0A6J0LSA4"/>
<evidence type="ECO:0000256" key="1">
    <source>
        <dbReference type="SAM" id="MobiDB-lite"/>
    </source>
</evidence>
<protein>
    <submittedName>
        <fullName evidence="5">Uncharacterized protein LOC108834279</fullName>
    </submittedName>
</protein>
<reference evidence="4" key="1">
    <citation type="journal article" date="2019" name="Database">
        <title>The radish genome database (RadishGD): an integrated information resource for radish genomics.</title>
        <authorList>
            <person name="Yu H.J."/>
            <person name="Baek S."/>
            <person name="Lee Y.J."/>
            <person name="Cho A."/>
            <person name="Mun J.H."/>
        </authorList>
    </citation>
    <scope>NUCLEOTIDE SEQUENCE [LARGE SCALE GENOMIC DNA]</scope>
    <source>
        <strain evidence="4">cv. WK10039</strain>
    </source>
</reference>
<reference evidence="5" key="2">
    <citation type="submission" date="2025-08" db="UniProtKB">
        <authorList>
            <consortium name="RefSeq"/>
        </authorList>
    </citation>
    <scope>IDENTIFICATION</scope>
    <source>
        <tissue evidence="5">Leaf</tissue>
    </source>
</reference>